<gene>
    <name evidence="2" type="ORF">LCPAC304_04130</name>
</gene>
<keyword evidence="1" id="KW-0175">Coiled coil</keyword>
<sequence>MGASYSAKIMRQNVTSESLFVATGKHPQVLLNRTLSAKVTRLRMRVQKTCKICKVIEGYRDYLFDEDEMDMAYREYPSKLRFSKKDVLEKFSSDSYILVSEIKGTSVLPTHEPFLYHGQFCYQGKQTRVLQETLKEIVPTEEDRLSFNECKQSVDETMAEFRVLAKELQEKYEKESENSRTTWWLTRPVAETILSPS</sequence>
<name>A0A481Z8Y3_9VIRU</name>
<evidence type="ECO:0000313" key="2">
    <source>
        <dbReference type="EMBL" id="QBK92066.1"/>
    </source>
</evidence>
<feature type="coiled-coil region" evidence="1">
    <location>
        <begin position="151"/>
        <end position="178"/>
    </location>
</feature>
<accession>A0A481Z8Y3</accession>
<reference evidence="2" key="1">
    <citation type="journal article" date="2019" name="MBio">
        <title>Virus Genomes from Deep Sea Sediments Expand the Ocean Megavirome and Support Independent Origins of Viral Gigantism.</title>
        <authorList>
            <person name="Backstrom D."/>
            <person name="Yutin N."/>
            <person name="Jorgensen S.L."/>
            <person name="Dharamshi J."/>
            <person name="Homa F."/>
            <person name="Zaremba-Niedwiedzka K."/>
            <person name="Spang A."/>
            <person name="Wolf Y.I."/>
            <person name="Koonin E.V."/>
            <person name="Ettema T.J."/>
        </authorList>
    </citation>
    <scope>NUCLEOTIDE SEQUENCE</scope>
</reference>
<evidence type="ECO:0000256" key="1">
    <source>
        <dbReference type="SAM" id="Coils"/>
    </source>
</evidence>
<dbReference type="EMBL" id="MK500567">
    <property type="protein sequence ID" value="QBK92066.1"/>
    <property type="molecule type" value="Genomic_DNA"/>
</dbReference>
<organism evidence="2">
    <name type="scientific">Pithovirus LCPAC304</name>
    <dbReference type="NCBI Taxonomy" id="2506594"/>
    <lineage>
        <taxon>Viruses</taxon>
        <taxon>Pithoviruses</taxon>
    </lineage>
</organism>
<proteinExistence type="predicted"/>
<protein>
    <submittedName>
        <fullName evidence="2">Uncharacterized protein</fullName>
    </submittedName>
</protein>